<feature type="transmembrane region" description="Helical" evidence="1">
    <location>
        <begin position="12"/>
        <end position="34"/>
    </location>
</feature>
<name>K1RLC0_9ZZZZ</name>
<keyword evidence="1" id="KW-0472">Membrane</keyword>
<comment type="caution">
    <text evidence="2">The sequence shown here is derived from an EMBL/GenBank/DDBJ whole genome shotgun (WGS) entry which is preliminary data.</text>
</comment>
<proteinExistence type="predicted"/>
<sequence length="80" mass="9491">MRRWVKDERWSMVGACLYAFSGFTVYNVFFNHFLDVVALFPYMLKALDDAVLDRRHGAFPFWVAVNLLNNYFFLPGRPCF</sequence>
<dbReference type="Pfam" id="PF09586">
    <property type="entry name" value="YfhO"/>
    <property type="match status" value="1"/>
</dbReference>
<accession>K1RLC0</accession>
<keyword evidence="1" id="KW-0812">Transmembrane</keyword>
<protein>
    <submittedName>
        <fullName evidence="2">Bacterial membrane protein YfhO</fullName>
    </submittedName>
</protein>
<feature type="transmembrane region" description="Helical" evidence="1">
    <location>
        <begin position="57"/>
        <end position="74"/>
    </location>
</feature>
<reference evidence="2" key="1">
    <citation type="journal article" date="2013" name="Environ. Microbiol.">
        <title>Microbiota from the distal guts of lean and obese adolescents exhibit partial functional redundancy besides clear differences in community structure.</title>
        <authorList>
            <person name="Ferrer M."/>
            <person name="Ruiz A."/>
            <person name="Lanza F."/>
            <person name="Haange S.B."/>
            <person name="Oberbach A."/>
            <person name="Till H."/>
            <person name="Bargiela R."/>
            <person name="Campoy C."/>
            <person name="Segura M.T."/>
            <person name="Richter M."/>
            <person name="von Bergen M."/>
            <person name="Seifert J."/>
            <person name="Suarez A."/>
        </authorList>
    </citation>
    <scope>NUCLEOTIDE SEQUENCE</scope>
</reference>
<evidence type="ECO:0000313" key="2">
    <source>
        <dbReference type="EMBL" id="EKC49422.1"/>
    </source>
</evidence>
<evidence type="ECO:0000256" key="1">
    <source>
        <dbReference type="SAM" id="Phobius"/>
    </source>
</evidence>
<dbReference type="InterPro" id="IPR018580">
    <property type="entry name" value="Uncharacterised_YfhO"/>
</dbReference>
<dbReference type="AlphaFoldDB" id="K1RLC0"/>
<dbReference type="EMBL" id="AJWY01012624">
    <property type="protein sequence ID" value="EKC49422.1"/>
    <property type="molecule type" value="Genomic_DNA"/>
</dbReference>
<keyword evidence="1" id="KW-1133">Transmembrane helix</keyword>
<organism evidence="2">
    <name type="scientific">human gut metagenome</name>
    <dbReference type="NCBI Taxonomy" id="408170"/>
    <lineage>
        <taxon>unclassified sequences</taxon>
        <taxon>metagenomes</taxon>
        <taxon>organismal metagenomes</taxon>
    </lineage>
</organism>
<gene>
    <name evidence="2" type="ORF">LEA_18400</name>
</gene>